<reference evidence="1 2" key="1">
    <citation type="submission" date="2019-12" db="EMBL/GenBank/DDBJ databases">
        <title>Mucilaginibacter sp. HMF7410 genome sequencing and assembly.</title>
        <authorList>
            <person name="Kang H."/>
            <person name="Cha I."/>
            <person name="Kim H."/>
            <person name="Joh K."/>
        </authorList>
    </citation>
    <scope>NUCLEOTIDE SEQUENCE [LARGE SCALE GENOMIC DNA]</scope>
    <source>
        <strain evidence="1 2">HMF7410</strain>
    </source>
</reference>
<gene>
    <name evidence="1" type="ORF">GO621_18235</name>
</gene>
<accession>A0A7K1T1L0</accession>
<evidence type="ECO:0000313" key="1">
    <source>
        <dbReference type="EMBL" id="MVN23466.1"/>
    </source>
</evidence>
<protein>
    <submittedName>
        <fullName evidence="1">Uncharacterized protein</fullName>
    </submittedName>
</protein>
<comment type="caution">
    <text evidence="1">The sequence shown here is derived from an EMBL/GenBank/DDBJ whole genome shotgun (WGS) entry which is preliminary data.</text>
</comment>
<keyword evidence="2" id="KW-1185">Reference proteome</keyword>
<sequence>MTDKIFNDWLDKILITEKPSADIVAYYFGIIETSNGYEMYLVGSNEFDADDDDWACNADFEPKDKYLKLGQAGADWEEILSEIKQNIENYIQKPDYKNSFLEKAKAIATGFDEGDLYRIK</sequence>
<dbReference type="Proteomes" id="UP000462014">
    <property type="component" value="Unassembled WGS sequence"/>
</dbReference>
<proteinExistence type="predicted"/>
<evidence type="ECO:0000313" key="2">
    <source>
        <dbReference type="Proteomes" id="UP000462014"/>
    </source>
</evidence>
<name>A0A7K1T1L0_9SPHI</name>
<organism evidence="1 2">
    <name type="scientific">Mucilaginibacter arboris</name>
    <dbReference type="NCBI Taxonomy" id="2682090"/>
    <lineage>
        <taxon>Bacteria</taxon>
        <taxon>Pseudomonadati</taxon>
        <taxon>Bacteroidota</taxon>
        <taxon>Sphingobacteriia</taxon>
        <taxon>Sphingobacteriales</taxon>
        <taxon>Sphingobacteriaceae</taxon>
        <taxon>Mucilaginibacter</taxon>
    </lineage>
</organism>
<dbReference type="RefSeq" id="WP_157569728.1">
    <property type="nucleotide sequence ID" value="NZ_WPIK01000028.1"/>
</dbReference>
<dbReference type="EMBL" id="WPIK01000028">
    <property type="protein sequence ID" value="MVN23466.1"/>
    <property type="molecule type" value="Genomic_DNA"/>
</dbReference>
<dbReference type="AlphaFoldDB" id="A0A7K1T1L0"/>